<reference evidence="1" key="2">
    <citation type="submission" date="2019-07" db="EMBL/GenBank/DDBJ databases">
        <authorList>
            <person name="Yang Y."/>
            <person name="Bocs S."/>
            <person name="Baudouin L."/>
        </authorList>
    </citation>
    <scope>NUCLEOTIDE SEQUENCE</scope>
    <source>
        <tissue evidence="1">Spear leaf of Hainan Tall coconut</tissue>
    </source>
</reference>
<protein>
    <recommendedName>
        <fullName evidence="3">DUF761 domain-containing protein</fullName>
    </recommendedName>
</protein>
<dbReference type="OrthoDB" id="1104789at2759"/>
<sequence>MAHQPHPHSLRSLHDFTMKPPCPSSTSRKIRALLQAYVFRHVCHVVQAITSAKSMVVELLNKKSTLATKHTTIKLRRKKKKKLLSSIRLRLNWSSSHVIPVPEPTSMEGFDVSRMYYDSTWNSMISTEEGDEDMEPALSGYLHWLEEKNSEASVGDEYGSEIDRLAEKFIASCHEKFRLEKQESYRRYQEMLARSL</sequence>
<dbReference type="Proteomes" id="UP000797356">
    <property type="component" value="Chromosome 11"/>
</dbReference>
<dbReference type="EMBL" id="CM017882">
    <property type="protein sequence ID" value="KAG1364219.1"/>
    <property type="molecule type" value="Genomic_DNA"/>
</dbReference>
<dbReference type="PANTHER" id="PTHR33450:SF4">
    <property type="entry name" value="OS04G0665666 PROTEIN"/>
    <property type="match status" value="1"/>
</dbReference>
<dbReference type="PANTHER" id="PTHR33450">
    <property type="entry name" value="EMB|CAB67623.1-RELATED"/>
    <property type="match status" value="1"/>
</dbReference>
<organism evidence="1 2">
    <name type="scientific">Cocos nucifera</name>
    <name type="common">Coconut palm</name>
    <dbReference type="NCBI Taxonomy" id="13894"/>
    <lineage>
        <taxon>Eukaryota</taxon>
        <taxon>Viridiplantae</taxon>
        <taxon>Streptophyta</taxon>
        <taxon>Embryophyta</taxon>
        <taxon>Tracheophyta</taxon>
        <taxon>Spermatophyta</taxon>
        <taxon>Magnoliopsida</taxon>
        <taxon>Liliopsida</taxon>
        <taxon>Arecaceae</taxon>
        <taxon>Arecoideae</taxon>
        <taxon>Cocoseae</taxon>
        <taxon>Attaleinae</taxon>
        <taxon>Cocos</taxon>
    </lineage>
</organism>
<evidence type="ECO:0000313" key="2">
    <source>
        <dbReference type="Proteomes" id="UP000797356"/>
    </source>
</evidence>
<dbReference type="InterPro" id="IPR008480">
    <property type="entry name" value="DUF761_pln"/>
</dbReference>
<proteinExistence type="predicted"/>
<comment type="caution">
    <text evidence="1">The sequence shown here is derived from an EMBL/GenBank/DDBJ whole genome shotgun (WGS) entry which is preliminary data.</text>
</comment>
<keyword evidence="2" id="KW-1185">Reference proteome</keyword>
<evidence type="ECO:0008006" key="3">
    <source>
        <dbReference type="Google" id="ProtNLM"/>
    </source>
</evidence>
<name>A0A8K0N9N9_COCNU</name>
<reference evidence="1" key="1">
    <citation type="journal article" date="2017" name="Gigascience">
        <title>The genome draft of coconut (Cocos nucifera).</title>
        <authorList>
            <person name="Xiao Y."/>
            <person name="Xu P."/>
            <person name="Fan H."/>
            <person name="Baudouin L."/>
            <person name="Xia W."/>
            <person name="Bocs S."/>
            <person name="Xu J."/>
            <person name="Li Q."/>
            <person name="Guo A."/>
            <person name="Zhou L."/>
            <person name="Li J."/>
            <person name="Wu Y."/>
            <person name="Ma Z."/>
            <person name="Armero A."/>
            <person name="Issali A.E."/>
            <person name="Liu N."/>
            <person name="Peng M."/>
            <person name="Yang Y."/>
        </authorList>
    </citation>
    <scope>NUCLEOTIDE SEQUENCE</scope>
    <source>
        <tissue evidence="1">Spear leaf of Hainan Tall coconut</tissue>
    </source>
</reference>
<dbReference type="AlphaFoldDB" id="A0A8K0N9N9"/>
<evidence type="ECO:0000313" key="1">
    <source>
        <dbReference type="EMBL" id="KAG1364219.1"/>
    </source>
</evidence>
<dbReference type="Pfam" id="PF05553">
    <property type="entry name" value="DUF761"/>
    <property type="match status" value="1"/>
</dbReference>
<gene>
    <name evidence="1" type="ORF">COCNU_11G010460</name>
</gene>
<accession>A0A8K0N9N9</accession>